<dbReference type="RefSeq" id="WP_166454431.1">
    <property type="nucleotide sequence ID" value="NZ_JAAOMA010000107.1"/>
</dbReference>
<proteinExistence type="predicted"/>
<evidence type="ECO:0000313" key="1">
    <source>
        <dbReference type="EMBL" id="NHR08844.1"/>
    </source>
</evidence>
<comment type="caution">
    <text evidence="1">The sequence shown here is derived from an EMBL/GenBank/DDBJ whole genome shotgun (WGS) entry which is preliminary data.</text>
</comment>
<reference evidence="1 2" key="1">
    <citation type="submission" date="2020-03" db="EMBL/GenBank/DDBJ databases">
        <title>Draft genome sequence of environmentally isolated cultures.</title>
        <authorList>
            <person name="Wilson H.S."/>
            <person name="De Leon M.E."/>
        </authorList>
    </citation>
    <scope>NUCLEOTIDE SEQUENCE [LARGE SCALE GENOMIC DNA]</scope>
    <source>
        <strain evidence="1 2">HSC-31F16</strain>
    </source>
</reference>
<sequence>MPIEEWEKKDNYYLQGPGSWTICKISSCGEISYELWNTTGRYQSEIVARTTSAEQAVAKFDSMMGESLSI</sequence>
<keyword evidence="2" id="KW-1185">Reference proteome</keyword>
<gene>
    <name evidence="1" type="ORF">HA052_27025</name>
</gene>
<accession>A0ABX0LAK4</accession>
<protein>
    <recommendedName>
        <fullName evidence="3">DUF1508 domain-containing protein</fullName>
    </recommendedName>
</protein>
<evidence type="ECO:0008006" key="3">
    <source>
        <dbReference type="Google" id="ProtNLM"/>
    </source>
</evidence>
<dbReference type="Proteomes" id="UP001515641">
    <property type="component" value="Unassembled WGS sequence"/>
</dbReference>
<evidence type="ECO:0000313" key="2">
    <source>
        <dbReference type="Proteomes" id="UP001515641"/>
    </source>
</evidence>
<name>A0ABX0LAK4_9NEIS</name>
<organism evidence="1 2">
    <name type="scientific">Chromobacterium fluminis</name>
    <dbReference type="NCBI Taxonomy" id="3044269"/>
    <lineage>
        <taxon>Bacteria</taxon>
        <taxon>Pseudomonadati</taxon>
        <taxon>Pseudomonadota</taxon>
        <taxon>Betaproteobacteria</taxon>
        <taxon>Neisseriales</taxon>
        <taxon>Chromobacteriaceae</taxon>
        <taxon>Chromobacterium</taxon>
    </lineage>
</organism>
<dbReference type="EMBL" id="JAAOMA010000107">
    <property type="protein sequence ID" value="NHR08844.1"/>
    <property type="molecule type" value="Genomic_DNA"/>
</dbReference>